<protein>
    <submittedName>
        <fullName evidence="1">Uncharacterized protein</fullName>
    </submittedName>
</protein>
<proteinExistence type="predicted"/>
<gene>
    <name evidence="1" type="ORF">SDC9_198750</name>
</gene>
<dbReference type="AlphaFoldDB" id="A0A645III4"/>
<reference evidence="1" key="1">
    <citation type="submission" date="2019-08" db="EMBL/GenBank/DDBJ databases">
        <authorList>
            <person name="Kucharzyk K."/>
            <person name="Murdoch R.W."/>
            <person name="Higgins S."/>
            <person name="Loffler F."/>
        </authorList>
    </citation>
    <scope>NUCLEOTIDE SEQUENCE</scope>
</reference>
<organism evidence="1">
    <name type="scientific">bioreactor metagenome</name>
    <dbReference type="NCBI Taxonomy" id="1076179"/>
    <lineage>
        <taxon>unclassified sequences</taxon>
        <taxon>metagenomes</taxon>
        <taxon>ecological metagenomes</taxon>
    </lineage>
</organism>
<name>A0A645III4_9ZZZZ</name>
<dbReference type="EMBL" id="VSSQ01115855">
    <property type="protein sequence ID" value="MPN51108.1"/>
    <property type="molecule type" value="Genomic_DNA"/>
</dbReference>
<evidence type="ECO:0000313" key="1">
    <source>
        <dbReference type="EMBL" id="MPN51108.1"/>
    </source>
</evidence>
<sequence>MDRLGACASLQQPHALAHQEIKGLLLAVFVILDGLRIVFQDLQHRGLQHAAVFGHEKPVFRRVFLRIGAVFE</sequence>
<accession>A0A645III4</accession>
<comment type="caution">
    <text evidence="1">The sequence shown here is derived from an EMBL/GenBank/DDBJ whole genome shotgun (WGS) entry which is preliminary data.</text>
</comment>